<gene>
    <name evidence="5" type="primary">NFYC3</name>
    <name evidence="5" type="ORF">MA16_Dca017388</name>
</gene>
<protein>
    <submittedName>
        <fullName evidence="5">Nuclear transcription factor Y subunit C-3</fullName>
    </submittedName>
</protein>
<feature type="region of interest" description="Disordered" evidence="3">
    <location>
        <begin position="115"/>
        <end position="136"/>
    </location>
</feature>
<evidence type="ECO:0000256" key="2">
    <source>
        <dbReference type="ARBA" id="ARBA00023242"/>
    </source>
</evidence>
<proteinExistence type="predicted"/>
<feature type="domain" description="Transcription factor CBF/NF-Y/archaeal histone" evidence="4">
    <location>
        <begin position="33"/>
        <end position="96"/>
    </location>
</feature>
<evidence type="ECO:0000256" key="3">
    <source>
        <dbReference type="SAM" id="MobiDB-lite"/>
    </source>
</evidence>
<dbReference type="GO" id="GO:0005634">
    <property type="term" value="C:nucleus"/>
    <property type="evidence" value="ECO:0007669"/>
    <property type="project" value="UniProtKB-SubCell"/>
</dbReference>
<dbReference type="SUPFAM" id="SSF47113">
    <property type="entry name" value="Histone-fold"/>
    <property type="match status" value="1"/>
</dbReference>
<evidence type="ECO:0000259" key="4">
    <source>
        <dbReference type="Pfam" id="PF00808"/>
    </source>
</evidence>
<dbReference type="GO" id="GO:0000976">
    <property type="term" value="F:transcription cis-regulatory region binding"/>
    <property type="evidence" value="ECO:0007669"/>
    <property type="project" value="TreeGrafter"/>
</dbReference>
<accession>A0A2I0VRN2</accession>
<dbReference type="STRING" id="906689.A0A2I0VRN2"/>
<dbReference type="AlphaFoldDB" id="A0A2I0VRN2"/>
<dbReference type="InterPro" id="IPR009072">
    <property type="entry name" value="Histone-fold"/>
</dbReference>
<dbReference type="Proteomes" id="UP000233837">
    <property type="component" value="Unassembled WGS sequence"/>
</dbReference>
<reference evidence="5 6" key="2">
    <citation type="journal article" date="2017" name="Nature">
        <title>The Apostasia genome and the evolution of orchids.</title>
        <authorList>
            <person name="Zhang G.Q."/>
            <person name="Liu K.W."/>
            <person name="Li Z."/>
            <person name="Lohaus R."/>
            <person name="Hsiao Y.Y."/>
            <person name="Niu S.C."/>
            <person name="Wang J.Y."/>
            <person name="Lin Y.C."/>
            <person name="Xu Q."/>
            <person name="Chen L.J."/>
            <person name="Yoshida K."/>
            <person name="Fujiwara S."/>
            <person name="Wang Z.W."/>
            <person name="Zhang Y.Q."/>
            <person name="Mitsuda N."/>
            <person name="Wang M."/>
            <person name="Liu G.H."/>
            <person name="Pecoraro L."/>
            <person name="Huang H.X."/>
            <person name="Xiao X.J."/>
            <person name="Lin M."/>
            <person name="Wu X.Y."/>
            <person name="Wu W.L."/>
            <person name="Chen Y.Y."/>
            <person name="Chang S.B."/>
            <person name="Sakamoto S."/>
            <person name="Ohme-Takagi M."/>
            <person name="Yagi M."/>
            <person name="Zeng S.J."/>
            <person name="Shen C.Y."/>
            <person name="Yeh C.M."/>
            <person name="Luo Y.B."/>
            <person name="Tsai W.C."/>
            <person name="Van de Peer Y."/>
            <person name="Liu Z.J."/>
        </authorList>
    </citation>
    <scope>NUCLEOTIDE SEQUENCE [LARGE SCALE GENOMIC DNA]</scope>
    <source>
        <tissue evidence="5">The whole plant</tissue>
    </source>
</reference>
<dbReference type="PANTHER" id="PTHR10252">
    <property type="entry name" value="HISTONE-LIKE TRANSCRIPTION FACTOR CCAAT-RELATED"/>
    <property type="match status" value="1"/>
</dbReference>
<reference evidence="5 6" key="1">
    <citation type="journal article" date="2016" name="Sci. Rep.">
        <title>The Dendrobium catenatum Lindl. genome sequence provides insights into polysaccharide synthase, floral development and adaptive evolution.</title>
        <authorList>
            <person name="Zhang G.Q."/>
            <person name="Xu Q."/>
            <person name="Bian C."/>
            <person name="Tsai W.C."/>
            <person name="Yeh C.M."/>
            <person name="Liu K.W."/>
            <person name="Yoshida K."/>
            <person name="Zhang L.S."/>
            <person name="Chang S.B."/>
            <person name="Chen F."/>
            <person name="Shi Y."/>
            <person name="Su Y.Y."/>
            <person name="Zhang Y.Q."/>
            <person name="Chen L.J."/>
            <person name="Yin Y."/>
            <person name="Lin M."/>
            <person name="Huang H."/>
            <person name="Deng H."/>
            <person name="Wang Z.W."/>
            <person name="Zhu S.L."/>
            <person name="Zhao X."/>
            <person name="Deng C."/>
            <person name="Niu S.C."/>
            <person name="Huang J."/>
            <person name="Wang M."/>
            <person name="Liu G.H."/>
            <person name="Yang H.J."/>
            <person name="Xiao X.J."/>
            <person name="Hsiao Y.Y."/>
            <person name="Wu W.L."/>
            <person name="Chen Y.Y."/>
            <person name="Mitsuda N."/>
            <person name="Ohme-Takagi M."/>
            <person name="Luo Y.B."/>
            <person name="Van de Peer Y."/>
            <person name="Liu Z.J."/>
        </authorList>
    </citation>
    <scope>NUCLEOTIDE SEQUENCE [LARGE SCALE GENOMIC DNA]</scope>
    <source>
        <tissue evidence="5">The whole plant</tissue>
    </source>
</reference>
<dbReference type="InterPro" id="IPR050568">
    <property type="entry name" value="Transcr_DNA_Rep_Reg"/>
</dbReference>
<keyword evidence="6" id="KW-1185">Reference proteome</keyword>
<evidence type="ECO:0000313" key="6">
    <source>
        <dbReference type="Proteomes" id="UP000233837"/>
    </source>
</evidence>
<dbReference type="PANTHER" id="PTHR10252:SF54">
    <property type="entry name" value="CHROMATIN ACCESSIBILITY COMPLEX PROTEIN 1"/>
    <property type="match status" value="1"/>
</dbReference>
<keyword evidence="2" id="KW-0539">Nucleus</keyword>
<dbReference type="GO" id="GO:0046982">
    <property type="term" value="F:protein heterodimerization activity"/>
    <property type="evidence" value="ECO:0007669"/>
    <property type="project" value="InterPro"/>
</dbReference>
<dbReference type="Gene3D" id="1.10.20.10">
    <property type="entry name" value="Histone, subunit A"/>
    <property type="match status" value="1"/>
</dbReference>
<dbReference type="Pfam" id="PF00808">
    <property type="entry name" value="CBFD_NFYB_HMF"/>
    <property type="match status" value="1"/>
</dbReference>
<dbReference type="CDD" id="cd22929">
    <property type="entry name" value="HFD_POLE4-like"/>
    <property type="match status" value="1"/>
</dbReference>
<sequence length="153" mass="16650">MEAIAELAPVNQPSSDAEETGEPGSDAGVLTPSFPTGRVKRIIKMDEDIKKVSSEALFLISLSTELFIEFMAEKAGNAAARKRRKTVKLEDLRTAITGHSPTADFLLDCLPETSKPPPILAGKKNESEKPLPPGARRIDEFFSKSAEIVQQSR</sequence>
<feature type="region of interest" description="Disordered" evidence="3">
    <location>
        <begin position="1"/>
        <end position="33"/>
    </location>
</feature>
<evidence type="ECO:0000313" key="5">
    <source>
        <dbReference type="EMBL" id="PKU66067.1"/>
    </source>
</evidence>
<comment type="subcellular location">
    <subcellularLocation>
        <location evidence="1">Nucleus</location>
    </subcellularLocation>
</comment>
<dbReference type="InterPro" id="IPR003958">
    <property type="entry name" value="CBFA_NFYB_domain"/>
</dbReference>
<evidence type="ECO:0000256" key="1">
    <source>
        <dbReference type="ARBA" id="ARBA00004123"/>
    </source>
</evidence>
<name>A0A2I0VRN2_9ASPA</name>
<organism evidence="5 6">
    <name type="scientific">Dendrobium catenatum</name>
    <dbReference type="NCBI Taxonomy" id="906689"/>
    <lineage>
        <taxon>Eukaryota</taxon>
        <taxon>Viridiplantae</taxon>
        <taxon>Streptophyta</taxon>
        <taxon>Embryophyta</taxon>
        <taxon>Tracheophyta</taxon>
        <taxon>Spermatophyta</taxon>
        <taxon>Magnoliopsida</taxon>
        <taxon>Liliopsida</taxon>
        <taxon>Asparagales</taxon>
        <taxon>Orchidaceae</taxon>
        <taxon>Epidendroideae</taxon>
        <taxon>Malaxideae</taxon>
        <taxon>Dendrobiinae</taxon>
        <taxon>Dendrobium</taxon>
    </lineage>
</organism>
<dbReference type="GO" id="GO:0006355">
    <property type="term" value="P:regulation of DNA-templated transcription"/>
    <property type="evidence" value="ECO:0007669"/>
    <property type="project" value="TreeGrafter"/>
</dbReference>
<dbReference type="EMBL" id="KZ503302">
    <property type="protein sequence ID" value="PKU66067.1"/>
    <property type="molecule type" value="Genomic_DNA"/>
</dbReference>